<sequence>MAEIHLESLAHSYDPAAASPEYALKPLDMTWRNGETYALLGPSGCGKSTMLNIISGLIQPSHGRVLFDGEDVTTRGTAARNIAQVFQVPVIYRSMTVRQNLAFPLVCRRRQRAEIDRRVGDVAELLGLEHVLNRPAVALTADQKQLVSLGRGLVRDDVSALLLDEPLTVIDPQLKFELRRKLKAVNQAFNITMVLVTHDQNEALTFARSIIVMNHGEIVQQGDPQTLFDNPRTEHVGYFIGSPAMNFLPAVRQADALGVLGGQLQVPMTPAMAGSDDLKIAFRPEHVNLGGEGHRVRARVERVWFEGLDQVLELDSGGTRFRARLDDWRGVLGDDIELRVMDRHLRVFCDGSLVESR</sequence>
<dbReference type="InterPro" id="IPR047641">
    <property type="entry name" value="ABC_transpr_MalK/UgpC-like"/>
</dbReference>
<dbReference type="GO" id="GO:0016887">
    <property type="term" value="F:ATP hydrolysis activity"/>
    <property type="evidence" value="ECO:0007669"/>
    <property type="project" value="InterPro"/>
</dbReference>
<dbReference type="SUPFAM" id="SSF50331">
    <property type="entry name" value="MOP-like"/>
    <property type="match status" value="1"/>
</dbReference>
<dbReference type="InterPro" id="IPR040582">
    <property type="entry name" value="OB_MalK-like"/>
</dbReference>
<keyword evidence="8" id="KW-1185">Reference proteome</keyword>
<evidence type="ECO:0000256" key="4">
    <source>
        <dbReference type="ARBA" id="ARBA00022840"/>
    </source>
</evidence>
<dbReference type="Pfam" id="PF00005">
    <property type="entry name" value="ABC_tran"/>
    <property type="match status" value="1"/>
</dbReference>
<evidence type="ECO:0000256" key="1">
    <source>
        <dbReference type="ARBA" id="ARBA00022448"/>
    </source>
</evidence>
<dbReference type="GO" id="GO:0005524">
    <property type="term" value="F:ATP binding"/>
    <property type="evidence" value="ECO:0007669"/>
    <property type="project" value="UniProtKB-KW"/>
</dbReference>
<comment type="caution">
    <text evidence="7">The sequence shown here is derived from an EMBL/GenBank/DDBJ whole genome shotgun (WGS) entry which is preliminary data.</text>
</comment>
<dbReference type="InterPro" id="IPR008995">
    <property type="entry name" value="Mo/tungstate-bd_C_term_dom"/>
</dbReference>
<keyword evidence="1" id="KW-0813">Transport</keyword>
<evidence type="ECO:0000313" key="7">
    <source>
        <dbReference type="EMBL" id="TVO65299.1"/>
    </source>
</evidence>
<keyword evidence="2" id="KW-1003">Cell membrane</keyword>
<reference evidence="7 8" key="1">
    <citation type="submission" date="2019-07" db="EMBL/GenBank/DDBJ databases">
        <title>Reclasification of Spiribacter aquaticus.</title>
        <authorList>
            <person name="Leon M.J."/>
            <person name="Sanchez-Porro C."/>
            <person name="Ventosa A."/>
        </authorList>
    </citation>
    <scope>NUCLEOTIDE SEQUENCE [LARGE SCALE GENOMIC DNA]</scope>
    <source>
        <strain evidence="7 8">SP30</strain>
    </source>
</reference>
<dbReference type="GO" id="GO:0015408">
    <property type="term" value="F:ABC-type ferric iron transporter activity"/>
    <property type="evidence" value="ECO:0007669"/>
    <property type="project" value="InterPro"/>
</dbReference>
<organism evidence="7 8">
    <name type="scientific">Spiribacter aquaticus</name>
    <dbReference type="NCBI Taxonomy" id="1935996"/>
    <lineage>
        <taxon>Bacteria</taxon>
        <taxon>Pseudomonadati</taxon>
        <taxon>Pseudomonadota</taxon>
        <taxon>Gammaproteobacteria</taxon>
        <taxon>Chromatiales</taxon>
        <taxon>Ectothiorhodospiraceae</taxon>
        <taxon>Spiribacter</taxon>
    </lineage>
</organism>
<dbReference type="InterPro" id="IPR012340">
    <property type="entry name" value="NA-bd_OB-fold"/>
</dbReference>
<dbReference type="RefSeq" id="WP_144347553.1">
    <property type="nucleotide sequence ID" value="NZ_VMKP01000002.1"/>
</dbReference>
<keyword evidence="3" id="KW-0547">Nucleotide-binding</keyword>
<dbReference type="Gene3D" id="2.40.50.100">
    <property type="match status" value="1"/>
</dbReference>
<dbReference type="PROSITE" id="PS50893">
    <property type="entry name" value="ABC_TRANSPORTER_2"/>
    <property type="match status" value="1"/>
</dbReference>
<feature type="domain" description="ABC transporter" evidence="6">
    <location>
        <begin position="4"/>
        <end position="240"/>
    </location>
</feature>
<dbReference type="InterPro" id="IPR015853">
    <property type="entry name" value="ABC_transpr_FbpC"/>
</dbReference>
<dbReference type="InterPro" id="IPR003593">
    <property type="entry name" value="AAA+_ATPase"/>
</dbReference>
<accession>A0A557RJG5</accession>
<name>A0A557RJG5_9GAMM</name>
<evidence type="ECO:0000256" key="5">
    <source>
        <dbReference type="ARBA" id="ARBA00023136"/>
    </source>
</evidence>
<dbReference type="InterPro" id="IPR003439">
    <property type="entry name" value="ABC_transporter-like_ATP-bd"/>
</dbReference>
<dbReference type="EMBL" id="VMKP01000002">
    <property type="protein sequence ID" value="TVO65299.1"/>
    <property type="molecule type" value="Genomic_DNA"/>
</dbReference>
<protein>
    <submittedName>
        <fullName evidence="7">ABC transporter ATP-binding protein</fullName>
    </submittedName>
</protein>
<dbReference type="SMART" id="SM00382">
    <property type="entry name" value="AAA"/>
    <property type="match status" value="1"/>
</dbReference>
<evidence type="ECO:0000256" key="2">
    <source>
        <dbReference type="ARBA" id="ARBA00022475"/>
    </source>
</evidence>
<dbReference type="PANTHER" id="PTHR43875">
    <property type="entry name" value="MALTODEXTRIN IMPORT ATP-BINDING PROTEIN MSMX"/>
    <property type="match status" value="1"/>
</dbReference>
<dbReference type="Pfam" id="PF17912">
    <property type="entry name" value="OB_MalK"/>
    <property type="match status" value="1"/>
</dbReference>
<dbReference type="CDD" id="cd03259">
    <property type="entry name" value="ABC_Carb_Solutes_like"/>
    <property type="match status" value="1"/>
</dbReference>
<evidence type="ECO:0000259" key="6">
    <source>
        <dbReference type="PROSITE" id="PS50893"/>
    </source>
</evidence>
<dbReference type="Gene3D" id="2.40.50.140">
    <property type="entry name" value="Nucleic acid-binding proteins"/>
    <property type="match status" value="1"/>
</dbReference>
<evidence type="ECO:0000313" key="8">
    <source>
        <dbReference type="Proteomes" id="UP000316688"/>
    </source>
</evidence>
<evidence type="ECO:0000256" key="3">
    <source>
        <dbReference type="ARBA" id="ARBA00022741"/>
    </source>
</evidence>
<dbReference type="InterPro" id="IPR027417">
    <property type="entry name" value="P-loop_NTPase"/>
</dbReference>
<dbReference type="Proteomes" id="UP000316688">
    <property type="component" value="Unassembled WGS sequence"/>
</dbReference>
<dbReference type="Gene3D" id="3.40.50.300">
    <property type="entry name" value="P-loop containing nucleotide triphosphate hydrolases"/>
    <property type="match status" value="1"/>
</dbReference>
<proteinExistence type="predicted"/>
<dbReference type="AlphaFoldDB" id="A0A557RJG5"/>
<dbReference type="GO" id="GO:0055052">
    <property type="term" value="C:ATP-binding cassette (ABC) transporter complex, substrate-binding subunit-containing"/>
    <property type="evidence" value="ECO:0007669"/>
    <property type="project" value="TreeGrafter"/>
</dbReference>
<keyword evidence="4 7" id="KW-0067">ATP-binding</keyword>
<dbReference type="PANTHER" id="PTHR43875:SF14">
    <property type="entry name" value="ABC TRANSPORTER ATP-BINDING PROTEIN"/>
    <property type="match status" value="1"/>
</dbReference>
<dbReference type="SUPFAM" id="SSF52540">
    <property type="entry name" value="P-loop containing nucleoside triphosphate hydrolases"/>
    <property type="match status" value="1"/>
</dbReference>
<keyword evidence="5" id="KW-0472">Membrane</keyword>
<gene>
    <name evidence="7" type="ORF">FPL11_04230</name>
</gene>